<keyword evidence="2" id="KW-1185">Reference proteome</keyword>
<proteinExistence type="predicted"/>
<protein>
    <submittedName>
        <fullName evidence="1">Uncharacterized protein</fullName>
    </submittedName>
</protein>
<evidence type="ECO:0000313" key="1">
    <source>
        <dbReference type="EMBL" id="KAG4304507.1"/>
    </source>
</evidence>
<dbReference type="Proteomes" id="UP000768646">
    <property type="component" value="Unassembled WGS sequence"/>
</dbReference>
<evidence type="ECO:0000313" key="2">
    <source>
        <dbReference type="Proteomes" id="UP000768646"/>
    </source>
</evidence>
<comment type="caution">
    <text evidence="1">The sequence shown here is derived from an EMBL/GenBank/DDBJ whole genome shotgun (WGS) entry which is preliminary data.</text>
</comment>
<name>A0ACB7CBR5_9ASCO</name>
<dbReference type="EMBL" id="JABTEG010000008">
    <property type="protein sequence ID" value="KAG4304507.1"/>
    <property type="molecule type" value="Genomic_DNA"/>
</dbReference>
<organism evidence="1 2">
    <name type="scientific">Pneumocystis oryctolagi</name>
    <dbReference type="NCBI Taxonomy" id="42067"/>
    <lineage>
        <taxon>Eukaryota</taxon>
        <taxon>Fungi</taxon>
        <taxon>Dikarya</taxon>
        <taxon>Ascomycota</taxon>
        <taxon>Taphrinomycotina</taxon>
        <taxon>Pneumocystomycetes</taxon>
        <taxon>Pneumocystaceae</taxon>
        <taxon>Pneumocystis</taxon>
    </lineage>
</organism>
<reference evidence="1 2" key="1">
    <citation type="journal article" date="2021" name="Commun. Biol.">
        <title>Genomic insights into the host specific adaptation of the Pneumocystis genus.</title>
        <authorList>
            <person name="Cisse O.H."/>
            <person name="Ma L."/>
            <person name="Dekker J.P."/>
            <person name="Khil P.P."/>
            <person name="Youn J.-H."/>
            <person name="Brenchley J.M."/>
            <person name="Blair R."/>
            <person name="Pahar B."/>
            <person name="Chabe M."/>
            <person name="Van Rompay K.K.A."/>
            <person name="Keesler R."/>
            <person name="Sukura A."/>
            <person name="Hirsch V."/>
            <person name="Kutty G."/>
            <person name="Liu Y."/>
            <person name="Peng L."/>
            <person name="Chen J."/>
            <person name="Song J."/>
            <person name="Weissenbacher-Lang C."/>
            <person name="Xu J."/>
            <person name="Upham N.S."/>
            <person name="Stajich J.E."/>
            <person name="Cuomo C.A."/>
            <person name="Cushion M.T."/>
            <person name="Kovacs J.A."/>
        </authorList>
    </citation>
    <scope>NUCLEOTIDE SEQUENCE [LARGE SCALE GENOMIC DNA]</scope>
    <source>
        <strain evidence="1 2">RABM</strain>
    </source>
</reference>
<accession>A0ACB7CBR5</accession>
<gene>
    <name evidence="1" type="ORF">PORY_002217</name>
</gene>
<sequence>MFYHRTLYFNFENLSLRRTIRSNSLSTFFRYKPMCSYIHTYLYLDMNIPFLNKKYASSSIYHLIPFLQSTLLNKTHFFWKNGSLKHVYLWGTKFTWFLACGIFVYINYNNFAIQCQSCVEQDLILQEDKLNIDENTSIFMSMENLIKTKQREIIQALEAIDGQKFKEDLWEKDGIVGKTYLTPSYLFDEDAIHFHSIYKNVCDNYDKEYYSKFKKWCDQYFYIKHREESRGIGGIFFDDLNDKNSKELFSFVKDCLNAFLPSYIPILLRRKDMDYTFKEKQFQQIRCGRYAEFNLVYDRGTAFGLNVPGSRIESILMTLPLTASWEYQYIPEDPREKRLIEVLKNPKEWA</sequence>